<reference evidence="14" key="1">
    <citation type="submission" date="2020-09" db="EMBL/GenBank/DDBJ databases">
        <authorList>
            <person name="Kikuchi T."/>
        </authorList>
    </citation>
    <scope>NUCLEOTIDE SEQUENCE</scope>
    <source>
        <strain evidence="14">SH1</strain>
    </source>
</reference>
<dbReference type="OrthoDB" id="10018779at2759"/>
<feature type="compositionally biased region" description="Polar residues" evidence="12">
    <location>
        <begin position="109"/>
        <end position="123"/>
    </location>
</feature>
<dbReference type="InterPro" id="IPR013088">
    <property type="entry name" value="Znf_NHR/GATA"/>
</dbReference>
<keyword evidence="3 11" id="KW-0479">Metal-binding</keyword>
<dbReference type="EMBL" id="CAJFCW020000004">
    <property type="protein sequence ID" value="CAG9109699.1"/>
    <property type="molecule type" value="Genomic_DNA"/>
</dbReference>
<evidence type="ECO:0000313" key="14">
    <source>
        <dbReference type="EMBL" id="CAD5218238.1"/>
    </source>
</evidence>
<keyword evidence="5 11" id="KW-0862">Zinc</keyword>
<accession>A0A811KPX1</accession>
<dbReference type="GO" id="GO:0005634">
    <property type="term" value="C:nucleus"/>
    <property type="evidence" value="ECO:0007669"/>
    <property type="project" value="UniProtKB-SubCell"/>
</dbReference>
<evidence type="ECO:0000256" key="2">
    <source>
        <dbReference type="ARBA" id="ARBA00005993"/>
    </source>
</evidence>
<dbReference type="Gene3D" id="3.30.50.10">
    <property type="entry name" value="Erythroid Transcription Factor GATA-1, subunit A"/>
    <property type="match status" value="1"/>
</dbReference>
<dbReference type="GO" id="GO:0000978">
    <property type="term" value="F:RNA polymerase II cis-regulatory region sequence-specific DNA binding"/>
    <property type="evidence" value="ECO:0007669"/>
    <property type="project" value="InterPro"/>
</dbReference>
<dbReference type="SMART" id="SM00430">
    <property type="entry name" value="HOLI"/>
    <property type="match status" value="1"/>
</dbReference>
<name>A0A811KPX1_9BILA</name>
<dbReference type="SUPFAM" id="SSF48508">
    <property type="entry name" value="Nuclear receptor ligand-binding domain"/>
    <property type="match status" value="1"/>
</dbReference>
<feature type="domain" description="Nuclear receptor" evidence="13">
    <location>
        <begin position="27"/>
        <end position="102"/>
    </location>
</feature>
<dbReference type="SUPFAM" id="SSF57716">
    <property type="entry name" value="Glucocorticoid receptor-like (DNA-binding domain)"/>
    <property type="match status" value="1"/>
</dbReference>
<keyword evidence="6 11" id="KW-0805">Transcription regulation</keyword>
<evidence type="ECO:0000256" key="4">
    <source>
        <dbReference type="ARBA" id="ARBA00022771"/>
    </source>
</evidence>
<proteinExistence type="inferred from homology"/>
<comment type="caution">
    <text evidence="14">The sequence shown here is derived from an EMBL/GenBank/DDBJ whole genome shotgun (WGS) entry which is preliminary data.</text>
</comment>
<evidence type="ECO:0000256" key="6">
    <source>
        <dbReference type="ARBA" id="ARBA00023015"/>
    </source>
</evidence>
<dbReference type="Proteomes" id="UP000614601">
    <property type="component" value="Unassembled WGS sequence"/>
</dbReference>
<dbReference type="PROSITE" id="PS51030">
    <property type="entry name" value="NUCLEAR_REC_DBD_2"/>
    <property type="match status" value="1"/>
</dbReference>
<dbReference type="InterPro" id="IPR035500">
    <property type="entry name" value="NHR-like_dom_sf"/>
</dbReference>
<dbReference type="SMART" id="SM00399">
    <property type="entry name" value="ZnF_C4"/>
    <property type="match status" value="1"/>
</dbReference>
<dbReference type="InterPro" id="IPR000536">
    <property type="entry name" value="Nucl_hrmn_rcpt_lig-bd"/>
</dbReference>
<dbReference type="PRINTS" id="PR00047">
    <property type="entry name" value="STROIDFINGER"/>
</dbReference>
<evidence type="ECO:0000256" key="1">
    <source>
        <dbReference type="ARBA" id="ARBA00004123"/>
    </source>
</evidence>
<dbReference type="PANTHER" id="PTHR46011:SF32">
    <property type="entry name" value="NUCLEAR HORMONE RECEPTOR FAMILY"/>
    <property type="match status" value="1"/>
</dbReference>
<dbReference type="FunFam" id="3.30.50.10:FF:000030">
    <property type="entry name" value="Nuclear Hormone Receptor family"/>
    <property type="match status" value="1"/>
</dbReference>
<dbReference type="GO" id="GO:0008270">
    <property type="term" value="F:zinc ion binding"/>
    <property type="evidence" value="ECO:0007669"/>
    <property type="project" value="UniProtKB-KW"/>
</dbReference>
<evidence type="ECO:0000256" key="5">
    <source>
        <dbReference type="ARBA" id="ARBA00022833"/>
    </source>
</evidence>
<dbReference type="GO" id="GO:0006357">
    <property type="term" value="P:regulation of transcription by RNA polymerase II"/>
    <property type="evidence" value="ECO:0007669"/>
    <property type="project" value="TreeGrafter"/>
</dbReference>
<dbReference type="Pfam" id="PF00104">
    <property type="entry name" value="Hormone_recep"/>
    <property type="match status" value="1"/>
</dbReference>
<dbReference type="GO" id="GO:0003700">
    <property type="term" value="F:DNA-binding transcription factor activity"/>
    <property type="evidence" value="ECO:0007669"/>
    <property type="project" value="InterPro"/>
</dbReference>
<evidence type="ECO:0000256" key="3">
    <source>
        <dbReference type="ARBA" id="ARBA00022723"/>
    </source>
</evidence>
<keyword evidence="8 11" id="KW-0804">Transcription</keyword>
<keyword evidence="15" id="KW-1185">Reference proteome</keyword>
<evidence type="ECO:0000256" key="10">
    <source>
        <dbReference type="ARBA" id="ARBA00023242"/>
    </source>
</evidence>
<comment type="similarity">
    <text evidence="2 11">Belongs to the nuclear hormone receptor family.</text>
</comment>
<feature type="region of interest" description="Disordered" evidence="12">
    <location>
        <begin position="101"/>
        <end position="126"/>
    </location>
</feature>
<dbReference type="Proteomes" id="UP000783686">
    <property type="component" value="Unassembled WGS sequence"/>
</dbReference>
<dbReference type="InterPro" id="IPR049636">
    <property type="entry name" value="HNF4-like_DBD"/>
</dbReference>
<evidence type="ECO:0000256" key="12">
    <source>
        <dbReference type="SAM" id="MobiDB-lite"/>
    </source>
</evidence>
<evidence type="ECO:0000313" key="15">
    <source>
        <dbReference type="Proteomes" id="UP000614601"/>
    </source>
</evidence>
<protein>
    <recommendedName>
        <fullName evidence="13">Nuclear receptor domain-containing protein</fullName>
    </recommendedName>
</protein>
<comment type="subcellular location">
    <subcellularLocation>
        <location evidence="1 11">Nucleus</location>
    </subcellularLocation>
</comment>
<evidence type="ECO:0000256" key="7">
    <source>
        <dbReference type="ARBA" id="ARBA00023125"/>
    </source>
</evidence>
<dbReference type="PANTHER" id="PTHR46011">
    <property type="entry name" value="NUCLEAR HORMONE RECEPTOR FAMILY MEMBER NHR-86-RELATED"/>
    <property type="match status" value="1"/>
</dbReference>
<keyword evidence="4 11" id="KW-0863">Zinc-finger</keyword>
<evidence type="ECO:0000256" key="11">
    <source>
        <dbReference type="RuleBase" id="RU004334"/>
    </source>
</evidence>
<keyword evidence="9 11" id="KW-0675">Receptor</keyword>
<dbReference type="InterPro" id="IPR001628">
    <property type="entry name" value="Znf_hrmn_rcpt"/>
</dbReference>
<dbReference type="AlphaFoldDB" id="A0A811KPX1"/>
<evidence type="ECO:0000256" key="9">
    <source>
        <dbReference type="ARBA" id="ARBA00023170"/>
    </source>
</evidence>
<evidence type="ECO:0000256" key="8">
    <source>
        <dbReference type="ARBA" id="ARBA00023163"/>
    </source>
</evidence>
<dbReference type="PROSITE" id="PS00031">
    <property type="entry name" value="NUCLEAR_REC_DBD_1"/>
    <property type="match status" value="1"/>
</dbReference>
<organism evidence="14 15">
    <name type="scientific">Bursaphelenchus okinawaensis</name>
    <dbReference type="NCBI Taxonomy" id="465554"/>
    <lineage>
        <taxon>Eukaryota</taxon>
        <taxon>Metazoa</taxon>
        <taxon>Ecdysozoa</taxon>
        <taxon>Nematoda</taxon>
        <taxon>Chromadorea</taxon>
        <taxon>Rhabditida</taxon>
        <taxon>Tylenchina</taxon>
        <taxon>Tylenchomorpha</taxon>
        <taxon>Aphelenchoidea</taxon>
        <taxon>Aphelenchoididae</taxon>
        <taxon>Bursaphelenchus</taxon>
    </lineage>
</organism>
<sequence>MLASTSIYDLERRSHSNDDTDISNVEGERCKVCDSTANGVHFGILACRACSAFFRRSVAEDRRYKCLHDKKCDISSDIRNSCRSCRFAKCLAVGMKTYKVQKPRDKNRQTATLTPSPTSQTPDEPQEQKVIERLQDGYKQYTIAFGAVFASVYPELIFTDHKDMVMLTMDERLKIDMATLPSIYMMLRDYFLPYVEIDKSVKFDFIMVFMQRFVQFERAYLTSIYFPNDNNAIAFSRSDYMTFDNLELFFKNDHNPKESMKTFKPYGMRVCKLSKKFRRLQVDEFEFLSLVGIFITSEAYDRLHCENALEERERMYKELYEHCRQKSVENADIRFGLMLLMIRDGEEMSLIFKECIFIGVLMDDIYKATIDKLREFVDKIRA</sequence>
<keyword evidence="7 11" id="KW-0238">DNA-binding</keyword>
<dbReference type="EMBL" id="CAJFDH010000004">
    <property type="protein sequence ID" value="CAD5218238.1"/>
    <property type="molecule type" value="Genomic_DNA"/>
</dbReference>
<gene>
    <name evidence="14" type="ORF">BOKJ2_LOCUS7448</name>
</gene>
<evidence type="ECO:0000259" key="13">
    <source>
        <dbReference type="PROSITE" id="PS51030"/>
    </source>
</evidence>
<keyword evidence="10 11" id="KW-0539">Nucleus</keyword>
<dbReference type="CDD" id="cd06960">
    <property type="entry name" value="NR_DBD_HNF4A"/>
    <property type="match status" value="1"/>
</dbReference>
<dbReference type="Pfam" id="PF00105">
    <property type="entry name" value="zf-C4"/>
    <property type="match status" value="1"/>
</dbReference>
<dbReference type="Gene3D" id="1.10.565.10">
    <property type="entry name" value="Retinoid X Receptor"/>
    <property type="match status" value="1"/>
</dbReference>